<dbReference type="AlphaFoldDB" id="A0A9W6NMK0"/>
<gene>
    <name evidence="2" type="ORF">GCM10017581_040480</name>
</gene>
<feature type="region of interest" description="Disordered" evidence="1">
    <location>
        <begin position="303"/>
        <end position="330"/>
    </location>
</feature>
<protein>
    <submittedName>
        <fullName evidence="2">Uncharacterized protein</fullName>
    </submittedName>
</protein>
<evidence type="ECO:0000313" key="3">
    <source>
        <dbReference type="Proteomes" id="UP001143480"/>
    </source>
</evidence>
<comment type="caution">
    <text evidence="2">The sequence shown here is derived from an EMBL/GenBank/DDBJ whole genome shotgun (WGS) entry which is preliminary data.</text>
</comment>
<proteinExistence type="predicted"/>
<evidence type="ECO:0000313" key="2">
    <source>
        <dbReference type="EMBL" id="GLL02306.1"/>
    </source>
</evidence>
<reference evidence="2" key="1">
    <citation type="journal article" date="2014" name="Int. J. Syst. Evol. Microbiol.">
        <title>Complete genome sequence of Corynebacterium casei LMG S-19264T (=DSM 44701T), isolated from a smear-ripened cheese.</title>
        <authorList>
            <consortium name="US DOE Joint Genome Institute (JGI-PGF)"/>
            <person name="Walter F."/>
            <person name="Albersmeier A."/>
            <person name="Kalinowski J."/>
            <person name="Ruckert C."/>
        </authorList>
    </citation>
    <scope>NUCLEOTIDE SEQUENCE</scope>
    <source>
        <strain evidence="2">VKM Ac-1321</strain>
    </source>
</reference>
<dbReference type="EMBL" id="BSFP01000023">
    <property type="protein sequence ID" value="GLL02306.1"/>
    <property type="molecule type" value="Genomic_DNA"/>
</dbReference>
<sequence>MSYYGSVVMTRADVVMSRLPGIDAIGFRHRRLRELGGGWQVLETSGWNDPPDLEQAVAALAGSWNAPVLAAYVADTCAQIHGATAETAVWSGHLADPADVKCGMRHQPPVRSGGTPTALEAQLADWARRAGLTLSAARLSRALRYALEWRSVPDGPYLDPVAQIFELVRAFGFTVIPAPRAYAFDPDDEPFAEVTAAIWGLAAQARSAAAYRTAGARRGRPAGWEAAAITLETDIYAALYGGGHPPAALAARAGRIIAYYRAVQHDAPPPPREITVNGQPVANIQRITHDIGARVIANQVATRRAHDRPAPDGTGFSDPVAGPGTWPDLA</sequence>
<accession>A0A9W6NMK0</accession>
<dbReference type="Proteomes" id="UP001143480">
    <property type="component" value="Unassembled WGS sequence"/>
</dbReference>
<reference evidence="2" key="2">
    <citation type="submission" date="2023-01" db="EMBL/GenBank/DDBJ databases">
        <authorList>
            <person name="Sun Q."/>
            <person name="Evtushenko L."/>
        </authorList>
    </citation>
    <scope>NUCLEOTIDE SEQUENCE</scope>
    <source>
        <strain evidence="2">VKM Ac-1321</strain>
    </source>
</reference>
<dbReference type="RefSeq" id="WP_261959212.1">
    <property type="nucleotide sequence ID" value="NZ_BAAAXA010000001.1"/>
</dbReference>
<name>A0A9W6NMK0_9ACTN</name>
<evidence type="ECO:0000256" key="1">
    <source>
        <dbReference type="SAM" id="MobiDB-lite"/>
    </source>
</evidence>
<organism evidence="2 3">
    <name type="scientific">Dactylosporangium matsuzakiense</name>
    <dbReference type="NCBI Taxonomy" id="53360"/>
    <lineage>
        <taxon>Bacteria</taxon>
        <taxon>Bacillati</taxon>
        <taxon>Actinomycetota</taxon>
        <taxon>Actinomycetes</taxon>
        <taxon>Micromonosporales</taxon>
        <taxon>Micromonosporaceae</taxon>
        <taxon>Dactylosporangium</taxon>
    </lineage>
</organism>
<keyword evidence="3" id="KW-1185">Reference proteome</keyword>